<organism evidence="5 6">
    <name type="scientific">Maribacter vaceletii</name>
    <dbReference type="NCBI Taxonomy" id="1206816"/>
    <lineage>
        <taxon>Bacteria</taxon>
        <taxon>Pseudomonadati</taxon>
        <taxon>Bacteroidota</taxon>
        <taxon>Flavobacteriia</taxon>
        <taxon>Flavobacteriales</taxon>
        <taxon>Flavobacteriaceae</taxon>
        <taxon>Maribacter</taxon>
    </lineage>
</organism>
<name>A0A495E5Q5_9FLAO</name>
<dbReference type="EMBL" id="RBIQ01000009">
    <property type="protein sequence ID" value="RKR12272.1"/>
    <property type="molecule type" value="Genomic_DNA"/>
</dbReference>
<dbReference type="RefSeq" id="WP_211333220.1">
    <property type="nucleotide sequence ID" value="NZ_RBIQ01000009.1"/>
</dbReference>
<evidence type="ECO:0000313" key="6">
    <source>
        <dbReference type="Proteomes" id="UP000269412"/>
    </source>
</evidence>
<dbReference type="NCBIfam" id="TIGR00787">
    <property type="entry name" value="dctP"/>
    <property type="match status" value="1"/>
</dbReference>
<dbReference type="NCBIfam" id="NF037995">
    <property type="entry name" value="TRAP_S1"/>
    <property type="match status" value="1"/>
</dbReference>
<keyword evidence="4" id="KW-0732">Signal</keyword>
<dbReference type="PANTHER" id="PTHR33376:SF4">
    <property type="entry name" value="SIALIC ACID-BINDING PERIPLASMIC PROTEIN SIAP"/>
    <property type="match status" value="1"/>
</dbReference>
<keyword evidence="3" id="KW-0813">Transport</keyword>
<dbReference type="AlphaFoldDB" id="A0A495E5Q5"/>
<evidence type="ECO:0000313" key="5">
    <source>
        <dbReference type="EMBL" id="RKR12272.1"/>
    </source>
</evidence>
<dbReference type="GO" id="GO:0030288">
    <property type="term" value="C:outer membrane-bounded periplasmic space"/>
    <property type="evidence" value="ECO:0007669"/>
    <property type="project" value="InterPro"/>
</dbReference>
<evidence type="ECO:0000256" key="1">
    <source>
        <dbReference type="ARBA" id="ARBA00004196"/>
    </source>
</evidence>
<dbReference type="Proteomes" id="UP000269412">
    <property type="component" value="Unassembled WGS sequence"/>
</dbReference>
<dbReference type="GO" id="GO:0055085">
    <property type="term" value="P:transmembrane transport"/>
    <property type="evidence" value="ECO:0007669"/>
    <property type="project" value="InterPro"/>
</dbReference>
<evidence type="ECO:0000256" key="3">
    <source>
        <dbReference type="ARBA" id="ARBA00022448"/>
    </source>
</evidence>
<dbReference type="InterPro" id="IPR018389">
    <property type="entry name" value="DctP_fam"/>
</dbReference>
<evidence type="ECO:0000256" key="2">
    <source>
        <dbReference type="ARBA" id="ARBA00009023"/>
    </source>
</evidence>
<reference evidence="5 6" key="1">
    <citation type="submission" date="2018-10" db="EMBL/GenBank/DDBJ databases">
        <title>Genomic Encyclopedia of Archaeal and Bacterial Type Strains, Phase II (KMG-II): from individual species to whole genera.</title>
        <authorList>
            <person name="Goeker M."/>
        </authorList>
    </citation>
    <scope>NUCLEOTIDE SEQUENCE [LARGE SCALE GENOMIC DNA]</scope>
    <source>
        <strain evidence="5 6">DSM 25230</strain>
    </source>
</reference>
<proteinExistence type="inferred from homology"/>
<dbReference type="CDD" id="cd13603">
    <property type="entry name" value="PBP2_TRAP_Siap_TeaA_like"/>
    <property type="match status" value="1"/>
</dbReference>
<comment type="similarity">
    <text evidence="2">Belongs to the bacterial solute-binding protein 7 family.</text>
</comment>
<dbReference type="PANTHER" id="PTHR33376">
    <property type="match status" value="1"/>
</dbReference>
<comment type="caution">
    <text evidence="5">The sequence shown here is derived from an EMBL/GenBank/DDBJ whole genome shotgun (WGS) entry which is preliminary data.</text>
</comment>
<protein>
    <submittedName>
        <fullName evidence="5">Tripartite ATP-independent transporter DctP family solute receptor</fullName>
    </submittedName>
</protein>
<dbReference type="PIRSF" id="PIRSF006470">
    <property type="entry name" value="DctB"/>
    <property type="match status" value="1"/>
</dbReference>
<dbReference type="Pfam" id="PF03480">
    <property type="entry name" value="DctP"/>
    <property type="match status" value="1"/>
</dbReference>
<dbReference type="InterPro" id="IPR038404">
    <property type="entry name" value="TRAP_DctP_sf"/>
</dbReference>
<dbReference type="Gene3D" id="3.40.190.170">
    <property type="entry name" value="Bacterial extracellular solute-binding protein, family 7"/>
    <property type="match status" value="1"/>
</dbReference>
<gene>
    <name evidence="5" type="ORF">CLV91_2398</name>
</gene>
<evidence type="ECO:0000256" key="4">
    <source>
        <dbReference type="ARBA" id="ARBA00022729"/>
    </source>
</evidence>
<comment type="subcellular location">
    <subcellularLocation>
        <location evidence="1">Cell envelope</location>
    </subcellularLocation>
</comment>
<accession>A0A495E5Q5</accession>
<keyword evidence="5" id="KW-0675">Receptor</keyword>
<keyword evidence="6" id="KW-1185">Reference proteome</keyword>
<dbReference type="InterPro" id="IPR004682">
    <property type="entry name" value="TRAP_DctP"/>
</dbReference>
<sequence length="330" mass="38104">MKKIILYFFNIFKYTLLCLLLTQCSSKKEPEFLLRSSHLVNDQHTWFKAFEYFSEILEERSKGRIILENYSSEQIAKEIEAIRMIQTEVIDMTVTGSILNNWIDVMAFCELPFLLRDSVDMKNLINGPIGKRMEAEMLNTTGLRTLGYFQRGPRHLTANRPIKHPDDLKGLIVRVPNVPSFVTAWSALGAKPTPMAFSEVFTSLQQGTIEAQENPYALIKAAGFSEVQEYLNVTSHVVSWTYPVIGEKQFQKFPDDLKKIFLECAADMQIYEHELFIENEKKVQQELKDKGMTFVTVDKDAFNEKCKDAIYNSLSPEMQKVYHQILADRN</sequence>